<organism evidence="1 2">
    <name type="scientific">Limnospira maxima CS-328</name>
    <dbReference type="NCBI Taxonomy" id="513049"/>
    <lineage>
        <taxon>Bacteria</taxon>
        <taxon>Bacillati</taxon>
        <taxon>Cyanobacteriota</taxon>
        <taxon>Cyanophyceae</taxon>
        <taxon>Oscillatoriophycideae</taxon>
        <taxon>Oscillatoriales</taxon>
        <taxon>Sirenicapillariaceae</taxon>
        <taxon>Limnospira</taxon>
    </lineage>
</organism>
<gene>
    <name evidence="1" type="ORF">AmaxDRAFT_3966</name>
</gene>
<comment type="caution">
    <text evidence="1">The sequence shown here is derived from an EMBL/GenBank/DDBJ whole genome shotgun (WGS) entry which is preliminary data.</text>
</comment>
<accession>B5W5C1</accession>
<dbReference type="AlphaFoldDB" id="B5W5C1"/>
<reference evidence="1 2" key="1">
    <citation type="journal article" date="2011" name="Appl. Environ. Microbiol.">
        <title>Contribution of a Sodium Ion Gradient to Energy Conservation during Fermentation in the Cyanobacterium Arthrospira (Spirulina) maxima CS-328.</title>
        <authorList>
            <person name="Carrieri D."/>
            <person name="Ananyev G."/>
            <person name="Lenz O."/>
            <person name="Bryant D.A."/>
            <person name="Dismukes G.C."/>
        </authorList>
    </citation>
    <scope>NUCLEOTIDE SEQUENCE [LARGE SCALE GENOMIC DNA]</scope>
    <source>
        <strain evidence="1 2">CS-328</strain>
    </source>
</reference>
<evidence type="ECO:0000313" key="1">
    <source>
        <dbReference type="EMBL" id="EDZ93314.1"/>
    </source>
</evidence>
<dbReference type="Proteomes" id="UP000004061">
    <property type="component" value="Unassembled WGS sequence"/>
</dbReference>
<dbReference type="EMBL" id="ABYK01000034">
    <property type="protein sequence ID" value="EDZ93314.1"/>
    <property type="molecule type" value="Genomic_DNA"/>
</dbReference>
<sequence>MVIVMENRVTCAVNVVANFDKIPVLEVTVLMSKSFV</sequence>
<name>B5W5C1_LIMMA</name>
<keyword evidence="2" id="KW-1185">Reference proteome</keyword>
<evidence type="ECO:0000313" key="2">
    <source>
        <dbReference type="Proteomes" id="UP000004061"/>
    </source>
</evidence>
<proteinExistence type="predicted"/>
<protein>
    <submittedName>
        <fullName evidence="1">Uncharacterized protein</fullName>
    </submittedName>
</protein>